<protein>
    <submittedName>
        <fullName evidence="1">Rha family transcriptional regulator</fullName>
    </submittedName>
</protein>
<dbReference type="Proteomes" id="UP001176846">
    <property type="component" value="Unassembled WGS sequence"/>
</dbReference>
<proteinExistence type="predicted"/>
<dbReference type="AlphaFoldDB" id="A0AAW9PDD9"/>
<reference evidence="1" key="1">
    <citation type="journal article" date="2023" name="Nat. Commun.">
        <title>Genomic dissection of endemic carbapenem resistance reveals metallo-beta-lactamase dissemination through clonal, plasmid and integron transfer.</title>
        <authorList>
            <person name="Macesic N."/>
            <person name="Hawkey J."/>
            <person name="Vezina B."/>
            <person name="Wisniewski J.A."/>
            <person name="Cottingham H."/>
            <person name="Blakeway L.V."/>
            <person name="Harshegyi T."/>
            <person name="Pragastis K."/>
            <person name="Badoordeen G.Z."/>
            <person name="Dennison A."/>
            <person name="Spelman D.W."/>
            <person name="Jenney A.W.J."/>
            <person name="Peleg A.Y."/>
        </authorList>
    </citation>
    <scope>NUCLEOTIDE SEQUENCE</scope>
    <source>
        <strain evidence="1">CPO071</strain>
    </source>
</reference>
<sequence>MNNLNTLTRRGDSYPEAGTIPTMSSLQMVDYINADRKSKAEKEGLAFPCKKYRKLRHDNFMNKVPKVLGEIQSPKFLGDYLDDKGRTQPCYNFPKREACLMAMSYSYELQAEVYDYMDELDHQRGGYLGHTIGELQGIVAAARQQSDEDSSDAGRRLRKRKDDLVLLKKAECLVNSLSQLSLPFIEGQDNAK</sequence>
<dbReference type="EMBL" id="JARTTN020000001">
    <property type="protein sequence ID" value="MEC6056438.1"/>
    <property type="molecule type" value="Genomic_DNA"/>
</dbReference>
<reference evidence="1" key="2">
    <citation type="submission" date="2024-01" db="EMBL/GenBank/DDBJ databases">
        <authorList>
            <person name="Macesic N."/>
        </authorList>
    </citation>
    <scope>NUCLEOTIDE SEQUENCE</scope>
    <source>
        <strain evidence="1">CPO071</strain>
    </source>
</reference>
<gene>
    <name evidence="1" type="ORF">QAB22_007680</name>
</gene>
<accession>A0AAW9PDD9</accession>
<evidence type="ECO:0000313" key="1">
    <source>
        <dbReference type="EMBL" id="MEC6056438.1"/>
    </source>
</evidence>
<dbReference type="RefSeq" id="WP_049190152.1">
    <property type="nucleotide sequence ID" value="NZ_CAJHPV010000035.1"/>
</dbReference>
<evidence type="ECO:0000313" key="2">
    <source>
        <dbReference type="Proteomes" id="UP001176846"/>
    </source>
</evidence>
<organism evidence="1 2">
    <name type="scientific">Klebsiella variicola</name>
    <dbReference type="NCBI Taxonomy" id="244366"/>
    <lineage>
        <taxon>Bacteria</taxon>
        <taxon>Pseudomonadati</taxon>
        <taxon>Pseudomonadota</taxon>
        <taxon>Gammaproteobacteria</taxon>
        <taxon>Enterobacterales</taxon>
        <taxon>Enterobacteriaceae</taxon>
        <taxon>Klebsiella/Raoultella group</taxon>
        <taxon>Klebsiella</taxon>
        <taxon>Klebsiella pneumoniae complex</taxon>
    </lineage>
</organism>
<comment type="caution">
    <text evidence="1">The sequence shown here is derived from an EMBL/GenBank/DDBJ whole genome shotgun (WGS) entry which is preliminary data.</text>
</comment>
<name>A0AAW9PDD9_KLEVA</name>